<organism evidence="6 7">
    <name type="scientific">Candidatus Beckwithbacteria bacterium GW2011_GWA2_43_10</name>
    <dbReference type="NCBI Taxonomy" id="1618369"/>
    <lineage>
        <taxon>Bacteria</taxon>
        <taxon>Candidatus Beckwithiibacteriota</taxon>
    </lineage>
</organism>
<evidence type="ECO:0000313" key="6">
    <source>
        <dbReference type="EMBL" id="KKS80211.1"/>
    </source>
</evidence>
<dbReference type="GO" id="GO:0005524">
    <property type="term" value="F:ATP binding"/>
    <property type="evidence" value="ECO:0007669"/>
    <property type="project" value="UniProtKB-KW"/>
</dbReference>
<feature type="domain" description="ABC transporter" evidence="5">
    <location>
        <begin position="25"/>
        <end position="235"/>
    </location>
</feature>
<dbReference type="Proteomes" id="UP000034213">
    <property type="component" value="Unassembled WGS sequence"/>
</dbReference>
<comment type="caution">
    <text evidence="6">The sequence shown here is derived from an EMBL/GenBank/DDBJ whole genome shotgun (WGS) entry which is preliminary data.</text>
</comment>
<dbReference type="EMBL" id="LCEW01000013">
    <property type="protein sequence ID" value="KKS80211.1"/>
    <property type="molecule type" value="Genomic_DNA"/>
</dbReference>
<proteinExistence type="inferred from homology"/>
<dbReference type="PANTHER" id="PTHR46743">
    <property type="entry name" value="TEICHOIC ACIDS EXPORT ATP-BINDING PROTEIN TAGH"/>
    <property type="match status" value="1"/>
</dbReference>
<sequence length="235" mass="26630">MNKNIAVQVTNLGKKYKIGEKESYLTLRDALSGLIFRNNLKKDFWALKGVSFQVKKGEIFGIIGPNGAGKSTLLKLLSRITDPTSGEILIRGKLSSLLELGAGFNSELTGRENIFLNGVILGMKRWEIRKKFNKIVKFSGIAKFIDTPAKYYSSGMFIRLGLAIALQVEFDILVIDEVLSVVDQQFQEQVFAWLKKLKQKGKTIIIVSHNLFLIKKYCQRVMVLEKGRMKKEKRP</sequence>
<dbReference type="InterPro" id="IPR003439">
    <property type="entry name" value="ABC_transporter-like_ATP-bd"/>
</dbReference>
<dbReference type="Pfam" id="PF00005">
    <property type="entry name" value="ABC_tran"/>
    <property type="match status" value="1"/>
</dbReference>
<evidence type="ECO:0000256" key="4">
    <source>
        <dbReference type="ARBA" id="ARBA00022840"/>
    </source>
</evidence>
<dbReference type="InterPro" id="IPR050683">
    <property type="entry name" value="Bact_Polysacc_Export_ATP-bd"/>
</dbReference>
<dbReference type="GO" id="GO:0016020">
    <property type="term" value="C:membrane"/>
    <property type="evidence" value="ECO:0007669"/>
    <property type="project" value="InterPro"/>
</dbReference>
<dbReference type="Gene3D" id="3.40.50.300">
    <property type="entry name" value="P-loop containing nucleotide triphosphate hydrolases"/>
    <property type="match status" value="1"/>
</dbReference>
<reference evidence="6 7" key="1">
    <citation type="journal article" date="2015" name="Nature">
        <title>rRNA introns, odd ribosomes, and small enigmatic genomes across a large radiation of phyla.</title>
        <authorList>
            <person name="Brown C.T."/>
            <person name="Hug L.A."/>
            <person name="Thomas B.C."/>
            <person name="Sharon I."/>
            <person name="Castelle C.J."/>
            <person name="Singh A."/>
            <person name="Wilkins M.J."/>
            <person name="Williams K.H."/>
            <person name="Banfield J.F."/>
        </authorList>
    </citation>
    <scope>NUCLEOTIDE SEQUENCE [LARGE SCALE GENOMIC DNA]</scope>
</reference>
<gene>
    <name evidence="6" type="ORF">UV54_C0013G0011</name>
</gene>
<dbReference type="InterPro" id="IPR003593">
    <property type="entry name" value="AAA+_ATPase"/>
</dbReference>
<protein>
    <submittedName>
        <fullName evidence="6">ABC transporter-related protein</fullName>
    </submittedName>
</protein>
<dbReference type="GO" id="GO:0140359">
    <property type="term" value="F:ABC-type transporter activity"/>
    <property type="evidence" value="ECO:0007669"/>
    <property type="project" value="InterPro"/>
</dbReference>
<name>A0A0G1EAZ1_9BACT</name>
<dbReference type="InterPro" id="IPR027417">
    <property type="entry name" value="P-loop_NTPase"/>
</dbReference>
<dbReference type="GO" id="GO:0016887">
    <property type="term" value="F:ATP hydrolysis activity"/>
    <property type="evidence" value="ECO:0007669"/>
    <property type="project" value="InterPro"/>
</dbReference>
<evidence type="ECO:0000256" key="3">
    <source>
        <dbReference type="ARBA" id="ARBA00022741"/>
    </source>
</evidence>
<dbReference type="PANTHER" id="PTHR46743:SF2">
    <property type="entry name" value="TEICHOIC ACIDS EXPORT ATP-BINDING PROTEIN TAGH"/>
    <property type="match status" value="1"/>
</dbReference>
<keyword evidence="4" id="KW-0067">ATP-binding</keyword>
<evidence type="ECO:0000313" key="7">
    <source>
        <dbReference type="Proteomes" id="UP000034213"/>
    </source>
</evidence>
<dbReference type="PROSITE" id="PS50893">
    <property type="entry name" value="ABC_TRANSPORTER_2"/>
    <property type="match status" value="1"/>
</dbReference>
<dbReference type="SUPFAM" id="SSF52540">
    <property type="entry name" value="P-loop containing nucleoside triphosphate hydrolases"/>
    <property type="match status" value="1"/>
</dbReference>
<evidence type="ECO:0000256" key="1">
    <source>
        <dbReference type="ARBA" id="ARBA00005417"/>
    </source>
</evidence>
<keyword evidence="2" id="KW-0813">Transport</keyword>
<dbReference type="InterPro" id="IPR015860">
    <property type="entry name" value="ABC_transpr_TagH-like"/>
</dbReference>
<dbReference type="SMART" id="SM00382">
    <property type="entry name" value="AAA"/>
    <property type="match status" value="1"/>
</dbReference>
<evidence type="ECO:0000256" key="2">
    <source>
        <dbReference type="ARBA" id="ARBA00022448"/>
    </source>
</evidence>
<dbReference type="STRING" id="1618369.UV54_C0013G0011"/>
<dbReference type="CDD" id="cd03220">
    <property type="entry name" value="ABC_KpsT_Wzt"/>
    <property type="match status" value="1"/>
</dbReference>
<evidence type="ECO:0000259" key="5">
    <source>
        <dbReference type="PROSITE" id="PS50893"/>
    </source>
</evidence>
<comment type="similarity">
    <text evidence="1">Belongs to the ABC transporter superfamily.</text>
</comment>
<dbReference type="AlphaFoldDB" id="A0A0G1EAZ1"/>
<keyword evidence="3" id="KW-0547">Nucleotide-binding</keyword>
<accession>A0A0G1EAZ1</accession>